<protein>
    <submittedName>
        <fullName evidence="1">Endonuclease exonuclease phosphatase family</fullName>
    </submittedName>
</protein>
<keyword evidence="1" id="KW-0269">Exonuclease</keyword>
<keyword evidence="1" id="KW-0540">Nuclease</keyword>
<dbReference type="GO" id="GO:0004519">
    <property type="term" value="F:endonuclease activity"/>
    <property type="evidence" value="ECO:0007669"/>
    <property type="project" value="UniProtKB-KW"/>
</dbReference>
<dbReference type="AlphaFoldDB" id="A0A395RWM0"/>
<dbReference type="GO" id="GO:0004527">
    <property type="term" value="F:exonuclease activity"/>
    <property type="evidence" value="ECO:0007669"/>
    <property type="project" value="UniProtKB-KW"/>
</dbReference>
<dbReference type="Proteomes" id="UP000266152">
    <property type="component" value="Unassembled WGS sequence"/>
</dbReference>
<accession>A0A395RWM0</accession>
<name>A0A395RWM0_FUSSP</name>
<evidence type="ECO:0000313" key="1">
    <source>
        <dbReference type="EMBL" id="RGP64242.1"/>
    </source>
</evidence>
<dbReference type="Gene3D" id="3.60.10.10">
    <property type="entry name" value="Endonuclease/exonuclease/phosphatase"/>
    <property type="match status" value="1"/>
</dbReference>
<dbReference type="EMBL" id="PXOF01000118">
    <property type="protein sequence ID" value="RGP64242.1"/>
    <property type="molecule type" value="Genomic_DNA"/>
</dbReference>
<proteinExistence type="predicted"/>
<comment type="caution">
    <text evidence="1">The sequence shown here is derived from an EMBL/GenBank/DDBJ whole genome shotgun (WGS) entry which is preliminary data.</text>
</comment>
<sequence length="290" mass="32433">MNRPYHSYTDSAHVNRVIALELARRGDARDVDDISDMEFNELYLDAFPEAMLDQETGPVFLKPELYDPQSSSWAPSTVRASAVIAHLQAMFGQQPHNLVVMLQNVSQESLDVILKDKWTQHNFAFSDTEPPYEFDKFDDDDEEADLGLSRDFNMMMISRNLPIANCFRVPFVSETNRDALVVDVPVSVSEDHGPDVSKQSLRLCTTRFESSHAEMDLGYDQLASVSELLKGELSQGQKILGGLVGGDISGKDVHRDPRIGLKDVWEDEPSSVLPIPKSSWTDTTSGIKIV</sequence>
<reference evidence="1 2" key="1">
    <citation type="journal article" date="2018" name="PLoS Pathog.">
        <title>Evolution of structural diversity of trichothecenes, a family of toxins produced by plant pathogenic and entomopathogenic fungi.</title>
        <authorList>
            <person name="Proctor R.H."/>
            <person name="McCormick S.P."/>
            <person name="Kim H.S."/>
            <person name="Cardoza R.E."/>
            <person name="Stanley A.M."/>
            <person name="Lindo L."/>
            <person name="Kelly A."/>
            <person name="Brown D.W."/>
            <person name="Lee T."/>
            <person name="Vaughan M.M."/>
            <person name="Alexander N.J."/>
            <person name="Busman M."/>
            <person name="Gutierrez S."/>
        </authorList>
    </citation>
    <scope>NUCLEOTIDE SEQUENCE [LARGE SCALE GENOMIC DNA]</scope>
    <source>
        <strain evidence="1 2">NRRL 3299</strain>
    </source>
</reference>
<keyword evidence="1" id="KW-0255">Endonuclease</keyword>
<keyword evidence="1" id="KW-0378">Hydrolase</keyword>
<dbReference type="InterPro" id="IPR036691">
    <property type="entry name" value="Endo/exonu/phosph_ase_sf"/>
</dbReference>
<keyword evidence="2" id="KW-1185">Reference proteome</keyword>
<evidence type="ECO:0000313" key="2">
    <source>
        <dbReference type="Proteomes" id="UP000266152"/>
    </source>
</evidence>
<organism evidence="1 2">
    <name type="scientific">Fusarium sporotrichioides</name>
    <dbReference type="NCBI Taxonomy" id="5514"/>
    <lineage>
        <taxon>Eukaryota</taxon>
        <taxon>Fungi</taxon>
        <taxon>Dikarya</taxon>
        <taxon>Ascomycota</taxon>
        <taxon>Pezizomycotina</taxon>
        <taxon>Sordariomycetes</taxon>
        <taxon>Hypocreomycetidae</taxon>
        <taxon>Hypocreales</taxon>
        <taxon>Nectriaceae</taxon>
        <taxon>Fusarium</taxon>
    </lineage>
</organism>
<gene>
    <name evidence="1" type="ORF">FSPOR_8061</name>
</gene>